<keyword evidence="3 5" id="KW-0732">Signal</keyword>
<comment type="similarity">
    <text evidence="2">Belongs to the CsgA/CsgB family.</text>
</comment>
<evidence type="ECO:0000256" key="5">
    <source>
        <dbReference type="SAM" id="SignalP"/>
    </source>
</evidence>
<protein>
    <submittedName>
        <fullName evidence="6">Curlin</fullName>
    </submittedName>
</protein>
<proteinExistence type="inferred from homology"/>
<dbReference type="Pfam" id="PF07012">
    <property type="entry name" value="Curlin_rpt"/>
    <property type="match status" value="1"/>
</dbReference>
<feature type="signal peptide" evidence="5">
    <location>
        <begin position="1"/>
        <end position="20"/>
    </location>
</feature>
<comment type="caution">
    <text evidence="6">The sequence shown here is derived from an EMBL/GenBank/DDBJ whole genome shotgun (WGS) entry which is preliminary data.</text>
</comment>
<keyword evidence="7" id="KW-1185">Reference proteome</keyword>
<evidence type="ECO:0000313" key="7">
    <source>
        <dbReference type="Proteomes" id="UP001296921"/>
    </source>
</evidence>
<evidence type="ECO:0000256" key="1">
    <source>
        <dbReference type="ARBA" id="ARBA00004561"/>
    </source>
</evidence>
<accession>A0ABS1IPM0</accession>
<dbReference type="Proteomes" id="UP001296921">
    <property type="component" value="Unassembled WGS sequence"/>
</dbReference>
<organism evidence="6 7">
    <name type="scientific">Limnobaculum allomyrinae</name>
    <dbReference type="NCBI Taxonomy" id="2791986"/>
    <lineage>
        <taxon>Bacteria</taxon>
        <taxon>Pseudomonadati</taxon>
        <taxon>Pseudomonadota</taxon>
        <taxon>Gammaproteobacteria</taxon>
        <taxon>Enterobacterales</taxon>
        <taxon>Budviciaceae</taxon>
        <taxon>Limnobaculum</taxon>
    </lineage>
</organism>
<evidence type="ECO:0000313" key="6">
    <source>
        <dbReference type="EMBL" id="MBK5143245.1"/>
    </source>
</evidence>
<dbReference type="EMBL" id="JADRCR010000002">
    <property type="protein sequence ID" value="MBK5143245.1"/>
    <property type="molecule type" value="Genomic_DNA"/>
</dbReference>
<dbReference type="InterPro" id="IPR009742">
    <property type="entry name" value="Curlin_rpt"/>
</dbReference>
<reference evidence="6 7" key="1">
    <citation type="submission" date="2020-11" db="EMBL/GenBank/DDBJ databases">
        <title>Insectihabitans protaetiae gen. nov. sp. nov. and Insectihabitans allomyrinae sp. nov., isolated from larvae of Protaetia brevitarsis seulensis and Allomyrina dichotoma, respectively.</title>
        <authorList>
            <person name="Lee S.D."/>
            <person name="Byeon Y.-S."/>
            <person name="Kim S.-M."/>
            <person name="Yang H.L."/>
            <person name="Kim I.S."/>
        </authorList>
    </citation>
    <scope>NUCLEOTIDE SEQUENCE [LARGE SCALE GENOMIC DNA]</scope>
    <source>
        <strain evidence="6 7">BWR-B9</strain>
    </source>
</reference>
<keyword evidence="4" id="KW-0281">Fimbrium</keyword>
<dbReference type="RefSeq" id="WP_218466166.1">
    <property type="nucleotide sequence ID" value="NZ_JADRCR010000002.1"/>
</dbReference>
<gene>
    <name evidence="6" type="ORF">I2494_05865</name>
</gene>
<evidence type="ECO:0000256" key="4">
    <source>
        <dbReference type="ARBA" id="ARBA00023263"/>
    </source>
</evidence>
<comment type="subcellular location">
    <subcellularLocation>
        <location evidence="1">Fimbrium</location>
    </subcellularLocation>
</comment>
<sequence length="151" mass="15709">MKLWKIIALTSLVLSGSAMAGHPGHTNPPTTTPPAVPQYTSASAEIRIYQAGTSNFADASQTQAYKSLTDIEQRGDRNKSFSNQSGDNSLINVDQFGNDNLSVAAQTANKAAIYVSQSGSGNVSGAAQSYDGGLITVNQNGAGNVAYSNQH</sequence>
<feature type="chain" id="PRO_5046305899" evidence="5">
    <location>
        <begin position="21"/>
        <end position="151"/>
    </location>
</feature>
<evidence type="ECO:0000256" key="3">
    <source>
        <dbReference type="ARBA" id="ARBA00022729"/>
    </source>
</evidence>
<name>A0ABS1IPM0_9GAMM</name>
<evidence type="ECO:0000256" key="2">
    <source>
        <dbReference type="ARBA" id="ARBA00009766"/>
    </source>
</evidence>